<feature type="compositionally biased region" description="Basic and acidic residues" evidence="1">
    <location>
        <begin position="44"/>
        <end position="70"/>
    </location>
</feature>
<feature type="domain" description="DAD" evidence="2">
    <location>
        <begin position="84"/>
        <end position="114"/>
    </location>
</feature>
<dbReference type="SUPFAM" id="SSF101447">
    <property type="entry name" value="Formin homology 2 domain (FH2 domain)"/>
    <property type="match status" value="1"/>
</dbReference>
<dbReference type="PANTHER" id="PTHR45691">
    <property type="entry name" value="PROTEIN DIAPHANOUS"/>
    <property type="match status" value="1"/>
</dbReference>
<accession>A0AAD6FUA6</accession>
<sequence>METLYHNMLEYFAIDPKKTSVEELFTDLSNFRAMFTQALKDNLKRRETEEKQRRARAAKEKAEREKQERQQKKRRLLEVNGENDETGVMDSLLEALQSGAAFRDRRKRAPRPRDNQQKTISPSSFRQVLRPVNHATISVVLLVFVILHCLASSAFEANPHLSLTDSQGAVCKLSFLLPLLAMCLHTEPEALSAATGVSTPTEKEGLRQQGLFDAGFP</sequence>
<feature type="region of interest" description="Disordered" evidence="1">
    <location>
        <begin position="44"/>
        <end position="81"/>
    </location>
</feature>
<evidence type="ECO:0000259" key="2">
    <source>
        <dbReference type="PROSITE" id="PS51231"/>
    </source>
</evidence>
<dbReference type="GO" id="GO:0030041">
    <property type="term" value="P:actin filament polymerization"/>
    <property type="evidence" value="ECO:0007669"/>
    <property type="project" value="TreeGrafter"/>
</dbReference>
<feature type="domain" description="FH2" evidence="3">
    <location>
        <begin position="1"/>
        <end position="61"/>
    </location>
</feature>
<feature type="non-terminal residue" evidence="4">
    <location>
        <position position="1"/>
    </location>
</feature>
<keyword evidence="5" id="KW-1185">Reference proteome</keyword>
<dbReference type="InterPro" id="IPR015425">
    <property type="entry name" value="FH2_Formin"/>
</dbReference>
<dbReference type="Pfam" id="PF06345">
    <property type="entry name" value="Drf_DAD"/>
    <property type="match status" value="1"/>
</dbReference>
<dbReference type="Proteomes" id="UP001219934">
    <property type="component" value="Unassembled WGS sequence"/>
</dbReference>
<dbReference type="EMBL" id="JAPTMU010000002">
    <property type="protein sequence ID" value="KAJ4947417.1"/>
    <property type="molecule type" value="Genomic_DNA"/>
</dbReference>
<gene>
    <name evidence="4" type="ORF">JOQ06_009452</name>
</gene>
<dbReference type="InterPro" id="IPR010465">
    <property type="entry name" value="Drf_DAD"/>
</dbReference>
<evidence type="ECO:0000313" key="5">
    <source>
        <dbReference type="Proteomes" id="UP001219934"/>
    </source>
</evidence>
<evidence type="ECO:0000256" key="1">
    <source>
        <dbReference type="SAM" id="MobiDB-lite"/>
    </source>
</evidence>
<dbReference type="InterPro" id="IPR051412">
    <property type="entry name" value="Formin_Homology_Diaphanous_sf"/>
</dbReference>
<comment type="caution">
    <text evidence="4">The sequence shown here is derived from an EMBL/GenBank/DDBJ whole genome shotgun (WGS) entry which is preliminary data.</text>
</comment>
<dbReference type="GO" id="GO:0005884">
    <property type="term" value="C:actin filament"/>
    <property type="evidence" value="ECO:0007669"/>
    <property type="project" value="TreeGrafter"/>
</dbReference>
<protein>
    <submittedName>
        <fullName evidence="4">Uncharacterized protein</fullName>
    </submittedName>
</protein>
<organism evidence="4 5">
    <name type="scientific">Pogonophryne albipinna</name>
    <dbReference type="NCBI Taxonomy" id="1090488"/>
    <lineage>
        <taxon>Eukaryota</taxon>
        <taxon>Metazoa</taxon>
        <taxon>Chordata</taxon>
        <taxon>Craniata</taxon>
        <taxon>Vertebrata</taxon>
        <taxon>Euteleostomi</taxon>
        <taxon>Actinopterygii</taxon>
        <taxon>Neopterygii</taxon>
        <taxon>Teleostei</taxon>
        <taxon>Neoteleostei</taxon>
        <taxon>Acanthomorphata</taxon>
        <taxon>Eupercaria</taxon>
        <taxon>Perciformes</taxon>
        <taxon>Notothenioidei</taxon>
        <taxon>Pogonophryne</taxon>
    </lineage>
</organism>
<dbReference type="InterPro" id="IPR042201">
    <property type="entry name" value="FH2_Formin_sf"/>
</dbReference>
<dbReference type="InterPro" id="IPR014767">
    <property type="entry name" value="DAD_dom"/>
</dbReference>
<reference evidence="4" key="1">
    <citation type="submission" date="2022-11" db="EMBL/GenBank/DDBJ databases">
        <title>Chromosome-level genome of Pogonophryne albipinna.</title>
        <authorList>
            <person name="Jo E."/>
        </authorList>
    </citation>
    <scope>NUCLEOTIDE SEQUENCE</scope>
    <source>
        <strain evidence="4">SGF0006</strain>
        <tissue evidence="4">Muscle</tissue>
    </source>
</reference>
<evidence type="ECO:0000313" key="4">
    <source>
        <dbReference type="EMBL" id="KAJ4947417.1"/>
    </source>
</evidence>
<dbReference type="PROSITE" id="PS51231">
    <property type="entry name" value="DAD"/>
    <property type="match status" value="1"/>
</dbReference>
<dbReference type="PANTHER" id="PTHR45691:SF9">
    <property type="entry name" value="PROTEIN DIAPHANOUS HOMOLOG 3"/>
    <property type="match status" value="1"/>
</dbReference>
<evidence type="ECO:0000259" key="3">
    <source>
        <dbReference type="PROSITE" id="PS51444"/>
    </source>
</evidence>
<feature type="region of interest" description="Disordered" evidence="1">
    <location>
        <begin position="102"/>
        <end position="122"/>
    </location>
</feature>
<dbReference type="Gene3D" id="1.20.58.2220">
    <property type="entry name" value="Formin, FH2 domain"/>
    <property type="match status" value="1"/>
</dbReference>
<proteinExistence type="predicted"/>
<name>A0AAD6FUA6_9TELE</name>
<dbReference type="AlphaFoldDB" id="A0AAD6FUA6"/>
<dbReference type="PROSITE" id="PS51444">
    <property type="entry name" value="FH2"/>
    <property type="match status" value="1"/>
</dbReference>